<dbReference type="InterPro" id="IPR003439">
    <property type="entry name" value="ABC_transporter-like_ATP-bd"/>
</dbReference>
<dbReference type="EMBL" id="DRWN01000051">
    <property type="protein sequence ID" value="HHK68747.1"/>
    <property type="molecule type" value="Genomic_DNA"/>
</dbReference>
<name>A0A7C5Q748_CALS0</name>
<dbReference type="GO" id="GO:0016887">
    <property type="term" value="F:ATP hydrolysis activity"/>
    <property type="evidence" value="ECO:0007669"/>
    <property type="project" value="InterPro"/>
</dbReference>
<organism evidence="8">
    <name type="scientific">Caldiarchaeum subterraneum</name>
    <dbReference type="NCBI Taxonomy" id="311458"/>
    <lineage>
        <taxon>Archaea</taxon>
        <taxon>Nitrososphaerota</taxon>
        <taxon>Candidatus Caldarchaeales</taxon>
        <taxon>Candidatus Caldarchaeaceae</taxon>
        <taxon>Candidatus Caldarchaeum</taxon>
    </lineage>
</organism>
<evidence type="ECO:0000256" key="3">
    <source>
        <dbReference type="ARBA" id="ARBA00022840"/>
    </source>
</evidence>
<feature type="domain" description="ABC transporter" evidence="7">
    <location>
        <begin position="11"/>
        <end position="246"/>
    </location>
</feature>
<proteinExistence type="predicted"/>
<dbReference type="GO" id="GO:0006865">
    <property type="term" value="P:amino acid transport"/>
    <property type="evidence" value="ECO:0007669"/>
    <property type="project" value="UniProtKB-KW"/>
</dbReference>
<gene>
    <name evidence="8" type="ORF">ENM11_06310</name>
</gene>
<evidence type="ECO:0000259" key="7">
    <source>
        <dbReference type="PROSITE" id="PS50893"/>
    </source>
</evidence>
<keyword evidence="2" id="KW-0547">Nucleotide-binding</keyword>
<dbReference type="Gene3D" id="3.40.50.300">
    <property type="entry name" value="P-loop containing nucleotide triphosphate hydrolases"/>
    <property type="match status" value="1"/>
</dbReference>
<evidence type="ECO:0000256" key="1">
    <source>
        <dbReference type="ARBA" id="ARBA00022448"/>
    </source>
</evidence>
<dbReference type="SUPFAM" id="SSF52540">
    <property type="entry name" value="P-loop containing nucleoside triphosphate hydrolases"/>
    <property type="match status" value="1"/>
</dbReference>
<dbReference type="InterPro" id="IPR003593">
    <property type="entry name" value="AAA+_ATPase"/>
</dbReference>
<dbReference type="AlphaFoldDB" id="A0A7C5Q748"/>
<dbReference type="PANTHER" id="PTHR45772:SF8">
    <property type="entry name" value="HIGH-AFFINITY BRANCHED-CHAIN AMINO ACID TRANSPORT ATP-BINDING PROTEIN"/>
    <property type="match status" value="1"/>
</dbReference>
<evidence type="ECO:0000256" key="5">
    <source>
        <dbReference type="ARBA" id="ARBA00056071"/>
    </source>
</evidence>
<dbReference type="CDD" id="cd03219">
    <property type="entry name" value="ABC_Mj1267_LivG_branched"/>
    <property type="match status" value="1"/>
</dbReference>
<dbReference type="PANTHER" id="PTHR45772">
    <property type="entry name" value="CONSERVED COMPONENT OF ABC TRANSPORTER FOR NATURAL AMINO ACIDS-RELATED"/>
    <property type="match status" value="1"/>
</dbReference>
<dbReference type="InterPro" id="IPR051120">
    <property type="entry name" value="ABC_AA/LPS_Transport"/>
</dbReference>
<dbReference type="PROSITE" id="PS50893">
    <property type="entry name" value="ABC_TRANSPORTER_2"/>
    <property type="match status" value="1"/>
</dbReference>
<sequence>MTFEPSGDSILKLTQVSKLFGGLPALNGVSFNVRRGEIMAIIGPNGAGKTTLFNVISGVFPPTTGDVVFEGRNITRLPPFERARLGISRTFQIPKPFSEMTVIDNVVVGMIANGSGSSLSEARRRASEVLDWLNMSSKAGTEVRQLNLQEKKTVELARALAQNPKLLLVDEYMSGLNPTEIEDAIRLLSRVNKERKLTIVWIEHVLRAVMKLAHRVLVLNYGSLIAEGTPAEIANSSTVVEAYLGKGIEI</sequence>
<keyword evidence="4" id="KW-0029">Amino-acid transport</keyword>
<evidence type="ECO:0000256" key="6">
    <source>
        <dbReference type="ARBA" id="ARBA00072811"/>
    </source>
</evidence>
<dbReference type="SMART" id="SM00382">
    <property type="entry name" value="AAA"/>
    <property type="match status" value="1"/>
</dbReference>
<dbReference type="InterPro" id="IPR027417">
    <property type="entry name" value="P-loop_NTPase"/>
</dbReference>
<protein>
    <recommendedName>
        <fullName evidence="6">Probable branched-chain amino acid transport ATP-binding protein LivG</fullName>
    </recommendedName>
</protein>
<dbReference type="Pfam" id="PF00005">
    <property type="entry name" value="ABC_tran"/>
    <property type="match status" value="1"/>
</dbReference>
<dbReference type="FunFam" id="3.40.50.300:FF:000421">
    <property type="entry name" value="Branched-chain amino acid ABC transporter ATP-binding protein"/>
    <property type="match status" value="1"/>
</dbReference>
<keyword evidence="3 8" id="KW-0067">ATP-binding</keyword>
<evidence type="ECO:0000256" key="4">
    <source>
        <dbReference type="ARBA" id="ARBA00022970"/>
    </source>
</evidence>
<comment type="function">
    <text evidence="5">Probable component of a branched-chain amino-acid transport system.</text>
</comment>
<dbReference type="InterPro" id="IPR032823">
    <property type="entry name" value="BCA_ABC_TP_C"/>
</dbReference>
<keyword evidence="1" id="KW-0813">Transport</keyword>
<evidence type="ECO:0000256" key="2">
    <source>
        <dbReference type="ARBA" id="ARBA00022741"/>
    </source>
</evidence>
<dbReference type="GO" id="GO:0005886">
    <property type="term" value="C:plasma membrane"/>
    <property type="evidence" value="ECO:0007669"/>
    <property type="project" value="TreeGrafter"/>
</dbReference>
<comment type="caution">
    <text evidence="8">The sequence shown here is derived from an EMBL/GenBank/DDBJ whole genome shotgun (WGS) entry which is preliminary data.</text>
</comment>
<dbReference type="Pfam" id="PF12399">
    <property type="entry name" value="BCA_ABC_TP_C"/>
    <property type="match status" value="1"/>
</dbReference>
<dbReference type="GO" id="GO:0005524">
    <property type="term" value="F:ATP binding"/>
    <property type="evidence" value="ECO:0007669"/>
    <property type="project" value="UniProtKB-KW"/>
</dbReference>
<accession>A0A7C5Q748</accession>
<evidence type="ECO:0000313" key="8">
    <source>
        <dbReference type="EMBL" id="HHK68747.1"/>
    </source>
</evidence>
<reference evidence="8" key="1">
    <citation type="journal article" date="2020" name="mSystems">
        <title>Genome- and Community-Level Interaction Insights into Carbon Utilization and Element Cycling Functions of Hydrothermarchaeota in Hydrothermal Sediment.</title>
        <authorList>
            <person name="Zhou Z."/>
            <person name="Liu Y."/>
            <person name="Xu W."/>
            <person name="Pan J."/>
            <person name="Luo Z.H."/>
            <person name="Li M."/>
        </authorList>
    </citation>
    <scope>NUCLEOTIDE SEQUENCE [LARGE SCALE GENOMIC DNA]</scope>
    <source>
        <strain evidence="8">SpSt-1056</strain>
    </source>
</reference>